<comment type="caution">
    <text evidence="2">The sequence shown here is derived from an EMBL/GenBank/DDBJ whole genome shotgun (WGS) entry which is preliminary data.</text>
</comment>
<feature type="signal peptide" evidence="1">
    <location>
        <begin position="1"/>
        <end position="28"/>
    </location>
</feature>
<evidence type="ECO:0000313" key="3">
    <source>
        <dbReference type="Proteomes" id="UP001180020"/>
    </source>
</evidence>
<organism evidence="2 3">
    <name type="scientific">Acorus calamus</name>
    <name type="common">Sweet flag</name>
    <dbReference type="NCBI Taxonomy" id="4465"/>
    <lineage>
        <taxon>Eukaryota</taxon>
        <taxon>Viridiplantae</taxon>
        <taxon>Streptophyta</taxon>
        <taxon>Embryophyta</taxon>
        <taxon>Tracheophyta</taxon>
        <taxon>Spermatophyta</taxon>
        <taxon>Magnoliopsida</taxon>
        <taxon>Liliopsida</taxon>
        <taxon>Acoraceae</taxon>
        <taxon>Acorus</taxon>
    </lineage>
</organism>
<name>A0AAV9BY25_ACOCL</name>
<reference evidence="2" key="1">
    <citation type="journal article" date="2023" name="Nat. Commun.">
        <title>Diploid and tetraploid genomes of Acorus and the evolution of monocots.</title>
        <authorList>
            <person name="Ma L."/>
            <person name="Liu K.W."/>
            <person name="Li Z."/>
            <person name="Hsiao Y.Y."/>
            <person name="Qi Y."/>
            <person name="Fu T."/>
            <person name="Tang G.D."/>
            <person name="Zhang D."/>
            <person name="Sun W.H."/>
            <person name="Liu D.K."/>
            <person name="Li Y."/>
            <person name="Chen G.Z."/>
            <person name="Liu X.D."/>
            <person name="Liao X.Y."/>
            <person name="Jiang Y.T."/>
            <person name="Yu X."/>
            <person name="Hao Y."/>
            <person name="Huang J."/>
            <person name="Zhao X.W."/>
            <person name="Ke S."/>
            <person name="Chen Y.Y."/>
            <person name="Wu W.L."/>
            <person name="Hsu J.L."/>
            <person name="Lin Y.F."/>
            <person name="Huang M.D."/>
            <person name="Li C.Y."/>
            <person name="Huang L."/>
            <person name="Wang Z.W."/>
            <person name="Zhao X."/>
            <person name="Zhong W.Y."/>
            <person name="Peng D.H."/>
            <person name="Ahmad S."/>
            <person name="Lan S."/>
            <person name="Zhang J.S."/>
            <person name="Tsai W.C."/>
            <person name="Van de Peer Y."/>
            <person name="Liu Z.J."/>
        </authorList>
    </citation>
    <scope>NUCLEOTIDE SEQUENCE</scope>
    <source>
        <strain evidence="2">CP</strain>
    </source>
</reference>
<evidence type="ECO:0000313" key="2">
    <source>
        <dbReference type="EMBL" id="KAK1281833.1"/>
    </source>
</evidence>
<accession>A0AAV9BY25</accession>
<dbReference type="EMBL" id="JAUJYO010000022">
    <property type="protein sequence ID" value="KAK1281833.1"/>
    <property type="molecule type" value="Genomic_DNA"/>
</dbReference>
<dbReference type="AlphaFoldDB" id="A0AAV9BY25"/>
<reference evidence="2" key="2">
    <citation type="submission" date="2023-06" db="EMBL/GenBank/DDBJ databases">
        <authorList>
            <person name="Ma L."/>
            <person name="Liu K.-W."/>
            <person name="Li Z."/>
            <person name="Hsiao Y.-Y."/>
            <person name="Qi Y."/>
            <person name="Fu T."/>
            <person name="Tang G."/>
            <person name="Zhang D."/>
            <person name="Sun W.-H."/>
            <person name="Liu D.-K."/>
            <person name="Li Y."/>
            <person name="Chen G.-Z."/>
            <person name="Liu X.-D."/>
            <person name="Liao X.-Y."/>
            <person name="Jiang Y.-T."/>
            <person name="Yu X."/>
            <person name="Hao Y."/>
            <person name="Huang J."/>
            <person name="Zhao X.-W."/>
            <person name="Ke S."/>
            <person name="Chen Y.-Y."/>
            <person name="Wu W.-L."/>
            <person name="Hsu J.-L."/>
            <person name="Lin Y.-F."/>
            <person name="Huang M.-D."/>
            <person name="Li C.-Y."/>
            <person name="Huang L."/>
            <person name="Wang Z.-W."/>
            <person name="Zhao X."/>
            <person name="Zhong W.-Y."/>
            <person name="Peng D.-H."/>
            <person name="Ahmad S."/>
            <person name="Lan S."/>
            <person name="Zhang J.-S."/>
            <person name="Tsai W.-C."/>
            <person name="Van De Peer Y."/>
            <person name="Liu Z.-J."/>
        </authorList>
    </citation>
    <scope>NUCLEOTIDE SEQUENCE</scope>
    <source>
        <strain evidence="2">CP</strain>
        <tissue evidence="2">Leaves</tissue>
    </source>
</reference>
<evidence type="ECO:0000256" key="1">
    <source>
        <dbReference type="SAM" id="SignalP"/>
    </source>
</evidence>
<dbReference type="Proteomes" id="UP001180020">
    <property type="component" value="Unassembled WGS sequence"/>
</dbReference>
<feature type="chain" id="PRO_5043989943" evidence="1">
    <location>
        <begin position="29"/>
        <end position="94"/>
    </location>
</feature>
<sequence>MSMSRWTVPFALLAVLLLLAGLMGRAEAESATACIASCASKDTNCLMKKCQKEDATTCITDCEVSSLQCVGSCIGVDFSTLKGYYDNSLKSLLN</sequence>
<keyword evidence="1" id="KW-0732">Signal</keyword>
<proteinExistence type="predicted"/>
<keyword evidence="3" id="KW-1185">Reference proteome</keyword>
<protein>
    <submittedName>
        <fullName evidence="2">Uncharacterized protein</fullName>
    </submittedName>
</protein>
<gene>
    <name evidence="2" type="ORF">QJS10_CPB22g00455</name>
</gene>